<organism evidence="2 3">
    <name type="scientific">Methanobrevibacter thaueri</name>
    <dbReference type="NCBI Taxonomy" id="190975"/>
    <lineage>
        <taxon>Archaea</taxon>
        <taxon>Methanobacteriati</taxon>
        <taxon>Methanobacteriota</taxon>
        <taxon>Methanomada group</taxon>
        <taxon>Methanobacteria</taxon>
        <taxon>Methanobacteriales</taxon>
        <taxon>Methanobacteriaceae</taxon>
        <taxon>Methanobrevibacter</taxon>
    </lineage>
</organism>
<evidence type="ECO:0000313" key="2">
    <source>
        <dbReference type="EMBL" id="MBE6501309.1"/>
    </source>
</evidence>
<feature type="domain" description="DZANK-type" evidence="1">
    <location>
        <begin position="222"/>
        <end position="269"/>
    </location>
</feature>
<evidence type="ECO:0000313" key="3">
    <source>
        <dbReference type="Proteomes" id="UP000783037"/>
    </source>
</evidence>
<evidence type="ECO:0000259" key="1">
    <source>
        <dbReference type="Pfam" id="PF12773"/>
    </source>
</evidence>
<reference evidence="2" key="1">
    <citation type="submission" date="2019-04" db="EMBL/GenBank/DDBJ databases">
        <title>Evolution of Biomass-Degrading Anaerobic Consortia Revealed by Metagenomics.</title>
        <authorList>
            <person name="Peng X."/>
        </authorList>
    </citation>
    <scope>NUCLEOTIDE SEQUENCE</scope>
    <source>
        <strain evidence="2">SIG18</strain>
    </source>
</reference>
<comment type="caution">
    <text evidence="2">The sequence shown here is derived from an EMBL/GenBank/DDBJ whole genome shotgun (WGS) entry which is preliminary data.</text>
</comment>
<dbReference type="Proteomes" id="UP000783037">
    <property type="component" value="Unassembled WGS sequence"/>
</dbReference>
<accession>A0A8T3V8Z0</accession>
<sequence length="294" mass="33700">MESKNYCRICGHRILPNEPYCIGCGHKTGFDANNASPVLIPPVHNIGFFNFQIDFSPYINTKNDFKYEICSCGYLNDINNEYCYMCGAKRSQSRLSKIFKRDSKPKFSVDNVLCECGAVNSRENIFCEMCGKQLQEEEVRSNDNYSNFNREFDDSIFCFCGEENEKFSQFCRNCGLPLVNYGNLGQIAILCTCSTLNEVTSDFCIECGNNLKKLDTKIVCICGHKNHKHLKFCENCERPLNPQRNVKTRLVCSCGEILTWDSDFCPNCGKNIRRRISQKNSINSTVKSLKDMFR</sequence>
<dbReference type="InterPro" id="IPR025874">
    <property type="entry name" value="DZR"/>
</dbReference>
<gene>
    <name evidence="2" type="ORF">E7Z79_02590</name>
</gene>
<name>A0A8T3V8Z0_9EURY</name>
<dbReference type="EMBL" id="SUTK01000007">
    <property type="protein sequence ID" value="MBE6501309.1"/>
    <property type="molecule type" value="Genomic_DNA"/>
</dbReference>
<dbReference type="Pfam" id="PF12773">
    <property type="entry name" value="DZR"/>
    <property type="match status" value="1"/>
</dbReference>
<protein>
    <recommendedName>
        <fullName evidence="1">DZANK-type domain-containing protein</fullName>
    </recommendedName>
</protein>
<dbReference type="AlphaFoldDB" id="A0A8T3V8Z0"/>
<proteinExistence type="predicted"/>
<dbReference type="RefSeq" id="WP_303738425.1">
    <property type="nucleotide sequence ID" value="NZ_SUTK01000007.1"/>
</dbReference>